<feature type="domain" description="Methyltransferase" evidence="1">
    <location>
        <begin position="128"/>
        <end position="211"/>
    </location>
</feature>
<sequence length="588" mass="65923">MASATCLEPFLNFEDFSKDFQQVIHYLQKHKRLMDAHMVDFFSESHWESLLPLKMREDLELLSREELASLPTAFEGESEILRKCGESLKQFLTEASQNQLKSFSWLKGKQGFLSHDKVHFVSHIMNPKKSYEVEVMSDVINTLATQFHVRQILDLGSGKGYLSQNLALQYGLKVIGVDSSQGNTENANKRNEKLLKAWTGLVKKSRKTDNIQFLNGTKRSKESLVSCQTNVDSISSCTCVLHGQSGSINDCGLKETFCKQCQDLSAEINQLEESGQNGTLPSPGMKHSNNQSKIKHKGDLLQLSLESFNSSPLNNSSPLSEQKCKKEICGHSGNFRNALVMQDELQLSKTRLCRIHDENAVGNFCGPSRQNSFLPVTGFVDQSFVANGELRKLFDQLESSDRESSLESNGMFLVGLHACGDLVPMTLRIFVGEPSVKLMCIVGCCYHLVSQQFGLANKDASDQPGFPMSEFLKPYSLHLSRNATMVAQQAADRIASESKCPPPSVLFRAILQLPDEELESYHDRFKSKENQLHAFHQLRATMAPCIESVFLLDRMCYLHEQGFNSACIVWLFDPVKSPRCYAIVACKA</sequence>
<reference evidence="2" key="1">
    <citation type="journal article" date="2023" name="G3 (Bethesda)">
        <title>Whole genome assembly and annotation of the endangered Caribbean coral Acropora cervicornis.</title>
        <authorList>
            <person name="Selwyn J.D."/>
            <person name="Vollmer S.V."/>
        </authorList>
    </citation>
    <scope>NUCLEOTIDE SEQUENCE</scope>
    <source>
        <strain evidence="2">K2</strain>
    </source>
</reference>
<dbReference type="GO" id="GO:0032259">
    <property type="term" value="P:methylation"/>
    <property type="evidence" value="ECO:0007669"/>
    <property type="project" value="UniProtKB-KW"/>
</dbReference>
<evidence type="ECO:0000313" key="2">
    <source>
        <dbReference type="EMBL" id="KAK2565338.1"/>
    </source>
</evidence>
<dbReference type="InterPro" id="IPR025714">
    <property type="entry name" value="Methyltranfer_dom"/>
</dbReference>
<accession>A0AAD9V8L6</accession>
<evidence type="ECO:0000313" key="3">
    <source>
        <dbReference type="Proteomes" id="UP001249851"/>
    </source>
</evidence>
<dbReference type="PANTHER" id="PTHR12496">
    <property type="entry name" value="CGI-41 METHYLTRANSFERASE"/>
    <property type="match status" value="1"/>
</dbReference>
<dbReference type="Gene3D" id="3.40.50.150">
    <property type="entry name" value="Vaccinia Virus protein VP39"/>
    <property type="match status" value="1"/>
</dbReference>
<keyword evidence="2" id="KW-0808">Transferase</keyword>
<proteinExistence type="predicted"/>
<dbReference type="GO" id="GO:0008168">
    <property type="term" value="F:methyltransferase activity"/>
    <property type="evidence" value="ECO:0007669"/>
    <property type="project" value="UniProtKB-KW"/>
</dbReference>
<dbReference type="Proteomes" id="UP001249851">
    <property type="component" value="Unassembled WGS sequence"/>
</dbReference>
<dbReference type="AlphaFoldDB" id="A0AAD9V8L6"/>
<protein>
    <submittedName>
        <fullName evidence="2">Methyltransferase-like protein 25</fullName>
    </submittedName>
</protein>
<gene>
    <name evidence="2" type="ORF">P5673_011306</name>
</gene>
<dbReference type="Pfam" id="PF13679">
    <property type="entry name" value="Methyltransf_32"/>
    <property type="match status" value="2"/>
</dbReference>
<dbReference type="InterPro" id="IPR052220">
    <property type="entry name" value="METTL25"/>
</dbReference>
<dbReference type="SUPFAM" id="SSF53335">
    <property type="entry name" value="S-adenosyl-L-methionine-dependent methyltransferases"/>
    <property type="match status" value="1"/>
</dbReference>
<dbReference type="PANTHER" id="PTHR12496:SF9">
    <property type="entry name" value="METHYLTRANSFERASE-LIKE PROTEIN 25-RELATED"/>
    <property type="match status" value="1"/>
</dbReference>
<comment type="caution">
    <text evidence="2">The sequence shown here is derived from an EMBL/GenBank/DDBJ whole genome shotgun (WGS) entry which is preliminary data.</text>
</comment>
<dbReference type="EMBL" id="JARQWQ010000020">
    <property type="protein sequence ID" value="KAK2565338.1"/>
    <property type="molecule type" value="Genomic_DNA"/>
</dbReference>
<organism evidence="2 3">
    <name type="scientific">Acropora cervicornis</name>
    <name type="common">Staghorn coral</name>
    <dbReference type="NCBI Taxonomy" id="6130"/>
    <lineage>
        <taxon>Eukaryota</taxon>
        <taxon>Metazoa</taxon>
        <taxon>Cnidaria</taxon>
        <taxon>Anthozoa</taxon>
        <taxon>Hexacorallia</taxon>
        <taxon>Scleractinia</taxon>
        <taxon>Astrocoeniina</taxon>
        <taxon>Acroporidae</taxon>
        <taxon>Acropora</taxon>
    </lineage>
</organism>
<feature type="domain" description="Methyltransferase" evidence="1">
    <location>
        <begin position="390"/>
        <end position="452"/>
    </location>
</feature>
<evidence type="ECO:0000259" key="1">
    <source>
        <dbReference type="Pfam" id="PF13679"/>
    </source>
</evidence>
<dbReference type="InterPro" id="IPR029063">
    <property type="entry name" value="SAM-dependent_MTases_sf"/>
</dbReference>
<dbReference type="CDD" id="cd02440">
    <property type="entry name" value="AdoMet_MTases"/>
    <property type="match status" value="1"/>
</dbReference>
<keyword evidence="3" id="KW-1185">Reference proteome</keyword>
<name>A0AAD9V8L6_ACRCE</name>
<reference evidence="2" key="2">
    <citation type="journal article" date="2023" name="Science">
        <title>Genomic signatures of disease resistance in endangered staghorn corals.</title>
        <authorList>
            <person name="Vollmer S.V."/>
            <person name="Selwyn J.D."/>
            <person name="Despard B.A."/>
            <person name="Roesel C.L."/>
        </authorList>
    </citation>
    <scope>NUCLEOTIDE SEQUENCE</scope>
    <source>
        <strain evidence="2">K2</strain>
    </source>
</reference>
<keyword evidence="2" id="KW-0489">Methyltransferase</keyword>